<dbReference type="GO" id="GO:0007165">
    <property type="term" value="P:signal transduction"/>
    <property type="evidence" value="ECO:0007669"/>
    <property type="project" value="UniProtKB-KW"/>
</dbReference>
<dbReference type="Gene3D" id="1.10.287.950">
    <property type="entry name" value="Methyl-accepting chemotaxis protein"/>
    <property type="match status" value="1"/>
</dbReference>
<dbReference type="Proteomes" id="UP000199048">
    <property type="component" value="Unassembled WGS sequence"/>
</dbReference>
<protein>
    <submittedName>
        <fullName evidence="14">Methyl-accepting chemotaxis sensory transducer with Cache sensor</fullName>
    </submittedName>
</protein>
<evidence type="ECO:0000256" key="4">
    <source>
        <dbReference type="ARBA" id="ARBA00022692"/>
    </source>
</evidence>
<feature type="domain" description="Methyl-accepting transducer" evidence="11">
    <location>
        <begin position="323"/>
        <end position="559"/>
    </location>
</feature>
<evidence type="ECO:0000256" key="1">
    <source>
        <dbReference type="ARBA" id="ARBA00004429"/>
    </source>
</evidence>
<evidence type="ECO:0000256" key="7">
    <source>
        <dbReference type="ARBA" id="ARBA00023224"/>
    </source>
</evidence>
<keyword evidence="3" id="KW-0997">Cell inner membrane</keyword>
<dbReference type="Gene3D" id="1.10.8.500">
    <property type="entry name" value="HAMP domain in histidine kinase"/>
    <property type="match status" value="1"/>
</dbReference>
<dbReference type="SMART" id="SM00283">
    <property type="entry name" value="MA"/>
    <property type="match status" value="1"/>
</dbReference>
<keyword evidence="7 9" id="KW-0807">Transducer</keyword>
<dbReference type="STRING" id="582667.SAMN05192568_1002289"/>
<dbReference type="PROSITE" id="PS50192">
    <property type="entry name" value="T_SNARE"/>
    <property type="match status" value="1"/>
</dbReference>
<keyword evidence="15" id="KW-1185">Reference proteome</keyword>
<evidence type="ECO:0000259" key="11">
    <source>
        <dbReference type="PROSITE" id="PS50111"/>
    </source>
</evidence>
<reference evidence="15" key="1">
    <citation type="submission" date="2016-10" db="EMBL/GenBank/DDBJ databases">
        <authorList>
            <person name="Varghese N."/>
            <person name="Submissions S."/>
        </authorList>
    </citation>
    <scope>NUCLEOTIDE SEQUENCE [LARGE SCALE GENOMIC DNA]</scope>
    <source>
        <strain evidence="15">BL36</strain>
    </source>
</reference>
<dbReference type="Pfam" id="PF00672">
    <property type="entry name" value="HAMP"/>
    <property type="match status" value="1"/>
</dbReference>
<dbReference type="EMBL" id="FOTK01000002">
    <property type="protein sequence ID" value="SFL26743.1"/>
    <property type="molecule type" value="Genomic_DNA"/>
</dbReference>
<proteinExistence type="inferred from homology"/>
<sequence length="579" mass="60349">MIRSQTDRSPGGHFAPWRSLSNVRLRHKLAAVMALVLLAVGALSGLNYVDTRSSALEDRALMTRNIADVAQSLLAHYAALASSGRMPADEAQKAALEAVSALRFGNADYFFVLDMDGRLIANAFNAKNVGKVVLDQTDVPGGKRYFAEIVEVAKRDGSGFVDYMKPRAGGTEPVEKVVSVQLFKPWGWILAAGLYRDDVHAAVRSRTLTNALWSAGLVIPVLGLLLLIGNGLSRPIGRLTEAMRALAGGNLTVPVADQARGDEVGAMARAVQVFKDALIAKQEAEAAIAADNAAKMRRAQALDELTNRFDAHVGALTQSLSSAAVEMEATAREMTRTAARTTDQSGRVAATSEQTSANVQTVAAASEEMSASIQEIASRVAQSSSMADQASVDATRTNTLMQVLSRGTDKISEVMNLIAGIAGQTNLLALNATIEAARAGEAGRGFAVVAGEVKALAAQTAKATDTIAGQIAAIQSETRNAVESIQTIGSTIDAMRTVALSVAAAMEEQDAATSEIVRNVTQAAQGTQAVSADIAEVRQAAGETGSAAGQVLSAAQDLARYAAGLGQEVTTFLAAVKAA</sequence>
<dbReference type="RefSeq" id="WP_092037379.1">
    <property type="nucleotide sequence ID" value="NZ_FOTK01000002.1"/>
</dbReference>
<evidence type="ECO:0000256" key="5">
    <source>
        <dbReference type="ARBA" id="ARBA00022989"/>
    </source>
</evidence>
<dbReference type="InterPro" id="IPR000727">
    <property type="entry name" value="T_SNARE_dom"/>
</dbReference>
<accession>A0A1I4GB25</accession>
<keyword evidence="4 10" id="KW-0812">Transmembrane</keyword>
<dbReference type="InterPro" id="IPR004089">
    <property type="entry name" value="MCPsignal_dom"/>
</dbReference>
<dbReference type="InterPro" id="IPR033480">
    <property type="entry name" value="sCache_2"/>
</dbReference>
<dbReference type="PROSITE" id="PS50111">
    <property type="entry name" value="CHEMOTAXIS_TRANSDUC_2"/>
    <property type="match status" value="1"/>
</dbReference>
<organism evidence="14 15">
    <name type="scientific">Methylobacterium pseudosasicola</name>
    <dbReference type="NCBI Taxonomy" id="582667"/>
    <lineage>
        <taxon>Bacteria</taxon>
        <taxon>Pseudomonadati</taxon>
        <taxon>Pseudomonadota</taxon>
        <taxon>Alphaproteobacteria</taxon>
        <taxon>Hyphomicrobiales</taxon>
        <taxon>Methylobacteriaceae</taxon>
        <taxon>Methylobacterium</taxon>
    </lineage>
</organism>
<dbReference type="SMART" id="SM01049">
    <property type="entry name" value="Cache_2"/>
    <property type="match status" value="1"/>
</dbReference>
<evidence type="ECO:0000256" key="3">
    <source>
        <dbReference type="ARBA" id="ARBA00022519"/>
    </source>
</evidence>
<dbReference type="Pfam" id="PF17200">
    <property type="entry name" value="sCache_2"/>
    <property type="match status" value="1"/>
</dbReference>
<dbReference type="Pfam" id="PF00015">
    <property type="entry name" value="MCPsignal"/>
    <property type="match status" value="1"/>
</dbReference>
<keyword evidence="6 10" id="KW-0472">Membrane</keyword>
<feature type="transmembrane region" description="Helical" evidence="10">
    <location>
        <begin position="29"/>
        <end position="49"/>
    </location>
</feature>
<dbReference type="AlphaFoldDB" id="A0A1I4GB25"/>
<feature type="domain" description="T-SNARE coiled-coil homology" evidence="12">
    <location>
        <begin position="475"/>
        <end position="537"/>
    </location>
</feature>
<dbReference type="OrthoDB" id="8482111at2"/>
<dbReference type="GO" id="GO:0005886">
    <property type="term" value="C:plasma membrane"/>
    <property type="evidence" value="ECO:0007669"/>
    <property type="project" value="UniProtKB-SubCell"/>
</dbReference>
<evidence type="ECO:0000313" key="15">
    <source>
        <dbReference type="Proteomes" id="UP000199048"/>
    </source>
</evidence>
<name>A0A1I4GB25_9HYPH</name>
<evidence type="ECO:0000313" key="14">
    <source>
        <dbReference type="EMBL" id="SFL26743.1"/>
    </source>
</evidence>
<dbReference type="PANTHER" id="PTHR32089:SF112">
    <property type="entry name" value="LYSOZYME-LIKE PROTEIN-RELATED"/>
    <property type="match status" value="1"/>
</dbReference>
<dbReference type="SUPFAM" id="SSF58104">
    <property type="entry name" value="Methyl-accepting chemotaxis protein (MCP) signaling domain"/>
    <property type="match status" value="1"/>
</dbReference>
<comment type="similarity">
    <text evidence="8">Belongs to the methyl-accepting chemotaxis (MCP) protein family.</text>
</comment>
<comment type="subcellular location">
    <subcellularLocation>
        <location evidence="1">Cell inner membrane</location>
        <topology evidence="1">Multi-pass membrane protein</topology>
    </subcellularLocation>
</comment>
<dbReference type="Gene3D" id="3.30.450.20">
    <property type="entry name" value="PAS domain"/>
    <property type="match status" value="1"/>
</dbReference>
<dbReference type="PROSITE" id="PS50885">
    <property type="entry name" value="HAMP"/>
    <property type="match status" value="1"/>
</dbReference>
<feature type="domain" description="HAMP" evidence="13">
    <location>
        <begin position="230"/>
        <end position="283"/>
    </location>
</feature>
<keyword evidence="2" id="KW-1003">Cell membrane</keyword>
<evidence type="ECO:0000259" key="13">
    <source>
        <dbReference type="PROSITE" id="PS50885"/>
    </source>
</evidence>
<feature type="transmembrane region" description="Helical" evidence="10">
    <location>
        <begin position="211"/>
        <end position="232"/>
    </location>
</feature>
<evidence type="ECO:0000256" key="8">
    <source>
        <dbReference type="ARBA" id="ARBA00029447"/>
    </source>
</evidence>
<evidence type="ECO:0000256" key="9">
    <source>
        <dbReference type="PROSITE-ProRule" id="PRU00284"/>
    </source>
</evidence>
<evidence type="ECO:0000256" key="2">
    <source>
        <dbReference type="ARBA" id="ARBA00022475"/>
    </source>
</evidence>
<keyword evidence="5 10" id="KW-1133">Transmembrane helix</keyword>
<dbReference type="InterPro" id="IPR003660">
    <property type="entry name" value="HAMP_dom"/>
</dbReference>
<evidence type="ECO:0000256" key="6">
    <source>
        <dbReference type="ARBA" id="ARBA00023136"/>
    </source>
</evidence>
<evidence type="ECO:0000259" key="12">
    <source>
        <dbReference type="PROSITE" id="PS50192"/>
    </source>
</evidence>
<gene>
    <name evidence="14" type="ORF">SAMN05192568_1002289</name>
</gene>
<evidence type="ECO:0000256" key="10">
    <source>
        <dbReference type="SAM" id="Phobius"/>
    </source>
</evidence>
<dbReference type="CDD" id="cd06225">
    <property type="entry name" value="HAMP"/>
    <property type="match status" value="1"/>
</dbReference>
<dbReference type="SMART" id="SM00304">
    <property type="entry name" value="HAMP"/>
    <property type="match status" value="1"/>
</dbReference>
<dbReference type="PANTHER" id="PTHR32089">
    <property type="entry name" value="METHYL-ACCEPTING CHEMOTAXIS PROTEIN MCPB"/>
    <property type="match status" value="1"/>
</dbReference>